<reference evidence="2 4" key="1">
    <citation type="journal article" date="2020" name="Stud. Mycol.">
        <title>101 Dothideomycetes genomes: a test case for predicting lifestyles and emergence of pathogens.</title>
        <authorList>
            <person name="Haridas S."/>
            <person name="Albert R."/>
            <person name="Binder M."/>
            <person name="Bloem J."/>
            <person name="Labutti K."/>
            <person name="Salamov A."/>
            <person name="Andreopoulos B."/>
            <person name="Baker S."/>
            <person name="Barry K."/>
            <person name="Bills G."/>
            <person name="Bluhm B."/>
            <person name="Cannon C."/>
            <person name="Castanera R."/>
            <person name="Culley D."/>
            <person name="Daum C."/>
            <person name="Ezra D."/>
            <person name="Gonzalez J."/>
            <person name="Henrissat B."/>
            <person name="Kuo A."/>
            <person name="Liang C."/>
            <person name="Lipzen A."/>
            <person name="Lutzoni F."/>
            <person name="Magnuson J."/>
            <person name="Mondo S."/>
            <person name="Nolan M."/>
            <person name="Ohm R."/>
            <person name="Pangilinan J."/>
            <person name="Park H.-J."/>
            <person name="Ramirez L."/>
            <person name="Alfaro M."/>
            <person name="Sun H."/>
            <person name="Tritt A."/>
            <person name="Yoshinaga Y."/>
            <person name="Zwiers L.-H."/>
            <person name="Turgeon B."/>
            <person name="Goodwin S."/>
            <person name="Spatafora J."/>
            <person name="Crous P."/>
            <person name="Grigoriev I."/>
        </authorList>
    </citation>
    <scope>NUCLEOTIDE SEQUENCE</scope>
    <source>
        <strain evidence="2 4">CBS 304.34</strain>
    </source>
</reference>
<dbReference type="InterPro" id="IPR026816">
    <property type="entry name" value="Flavodoxin_dom"/>
</dbReference>
<dbReference type="InterPro" id="IPR052200">
    <property type="entry name" value="Protoporphyrinogen_IX_DH"/>
</dbReference>
<dbReference type="GO" id="GO:0010181">
    <property type="term" value="F:FMN binding"/>
    <property type="evidence" value="ECO:0007669"/>
    <property type="project" value="InterPro"/>
</dbReference>
<dbReference type="RefSeq" id="XP_033583605.1">
    <property type="nucleotide sequence ID" value="XM_033712686.1"/>
</dbReference>
<dbReference type="InterPro" id="IPR008254">
    <property type="entry name" value="Flavodoxin/NO_synth"/>
</dbReference>
<evidence type="ECO:0000313" key="2">
    <source>
        <dbReference type="EMBL" id="KAF2816641.1"/>
    </source>
</evidence>
<gene>
    <name evidence="2 4" type="ORF">BDZ99DRAFT_140595</name>
</gene>
<name>A0A6A6Z6B4_9PEZI</name>
<dbReference type="Proteomes" id="UP000504636">
    <property type="component" value="Unplaced"/>
</dbReference>
<dbReference type="SUPFAM" id="SSF52218">
    <property type="entry name" value="Flavoproteins"/>
    <property type="match status" value="1"/>
</dbReference>
<dbReference type="OrthoDB" id="3505753at2759"/>
<evidence type="ECO:0000313" key="3">
    <source>
        <dbReference type="Proteomes" id="UP000504636"/>
    </source>
</evidence>
<reference evidence="4" key="2">
    <citation type="submission" date="2020-04" db="EMBL/GenBank/DDBJ databases">
        <authorList>
            <consortium name="NCBI Genome Project"/>
        </authorList>
    </citation>
    <scope>NUCLEOTIDE SEQUENCE</scope>
    <source>
        <strain evidence="4">CBS 304.34</strain>
    </source>
</reference>
<feature type="domain" description="Flavodoxin-like" evidence="1">
    <location>
        <begin position="3"/>
        <end position="171"/>
    </location>
</feature>
<protein>
    <recommendedName>
        <fullName evidence="1">Flavodoxin-like domain-containing protein</fullName>
    </recommendedName>
</protein>
<dbReference type="GO" id="GO:0070819">
    <property type="term" value="F:menaquinone-dependent protoporphyrinogen oxidase activity"/>
    <property type="evidence" value="ECO:0007669"/>
    <property type="project" value="TreeGrafter"/>
</dbReference>
<dbReference type="Gene3D" id="3.40.50.360">
    <property type="match status" value="1"/>
</dbReference>
<dbReference type="PROSITE" id="PS50902">
    <property type="entry name" value="FLAVODOXIN_LIKE"/>
    <property type="match status" value="1"/>
</dbReference>
<dbReference type="InterPro" id="IPR029039">
    <property type="entry name" value="Flavoprotein-like_sf"/>
</dbReference>
<keyword evidence="3" id="KW-1185">Reference proteome</keyword>
<proteinExistence type="predicted"/>
<accession>A0A6A6Z6B4</accession>
<reference evidence="4" key="3">
    <citation type="submission" date="2025-04" db="UniProtKB">
        <authorList>
            <consortium name="RefSeq"/>
        </authorList>
    </citation>
    <scope>IDENTIFICATION</scope>
    <source>
        <strain evidence="4">CBS 304.34</strain>
    </source>
</reference>
<dbReference type="AlphaFoldDB" id="A0A6A6Z6B4"/>
<dbReference type="Pfam" id="PF12724">
    <property type="entry name" value="Flavodoxin_5"/>
    <property type="match status" value="1"/>
</dbReference>
<dbReference type="GeneID" id="54453579"/>
<evidence type="ECO:0000313" key="4">
    <source>
        <dbReference type="RefSeq" id="XP_033583605.1"/>
    </source>
</evidence>
<dbReference type="GO" id="GO:0006783">
    <property type="term" value="P:heme biosynthetic process"/>
    <property type="evidence" value="ECO:0007669"/>
    <property type="project" value="TreeGrafter"/>
</dbReference>
<dbReference type="PANTHER" id="PTHR38030:SF2">
    <property type="entry name" value="PROTOPORPHYRINOGEN IX DEHYDROGENASE [QUINONE]"/>
    <property type="match status" value="1"/>
</dbReference>
<organism evidence="2">
    <name type="scientific">Mytilinidion resinicola</name>
    <dbReference type="NCBI Taxonomy" id="574789"/>
    <lineage>
        <taxon>Eukaryota</taxon>
        <taxon>Fungi</taxon>
        <taxon>Dikarya</taxon>
        <taxon>Ascomycota</taxon>
        <taxon>Pezizomycotina</taxon>
        <taxon>Dothideomycetes</taxon>
        <taxon>Pleosporomycetidae</taxon>
        <taxon>Mytilinidiales</taxon>
        <taxon>Mytilinidiaceae</taxon>
        <taxon>Mytilinidion</taxon>
    </lineage>
</organism>
<dbReference type="PANTHER" id="PTHR38030">
    <property type="entry name" value="PROTOPORPHYRINOGEN IX DEHYDROGENASE [MENAQUINONE]"/>
    <property type="match status" value="1"/>
</dbReference>
<dbReference type="EMBL" id="MU003693">
    <property type="protein sequence ID" value="KAF2816641.1"/>
    <property type="molecule type" value="Genomic_DNA"/>
</dbReference>
<evidence type="ECO:0000259" key="1">
    <source>
        <dbReference type="PROSITE" id="PS50902"/>
    </source>
</evidence>
<sequence>MPILVAYAGDDGSTRETAESISSYLAEDFPPTKVLPLTDVNPSVIPTYTAIVIGSTIHDTQWLPNAIAFLHDNSTALAEVPIYAFSVGAPAAMPKFIQGQWQKSEEKKIAQAIEKELKVKHPVLRGHKLFNENVEKEHAGRYTRAFFTRCGDHFGDAGNWKDVQKWAKKVAEDLRKPREKQGNGD</sequence>